<sequence length="248" mass="27417">MNETQADSSPPDSEQKSDFVKDASILGGGAVDNPVDPQPPHAEAAAENTSSAGDPTEIGGNGQAEDTASVIARAVCETVQDEMAHLLRLVEEKLTSDNFRESQIDRLHDELQEYRSDIVAKALRPIFSAIIRLHGDSGRLAQSLRGEPPDRLSPDRLIRMFEDFREDLERILRDNGVEPYTDQEQADHFNGRRQQAVGFVSTPDEGQHAVVAERVRPGFVYGETVLQKELVRVFKYEPAKPTLAPSNT</sequence>
<dbReference type="Gene3D" id="2.30.22.10">
    <property type="entry name" value="Head domain of nucleotide exchange factor GrpE"/>
    <property type="match status" value="1"/>
</dbReference>
<accession>A0A1X7FP29</accession>
<dbReference type="STRING" id="286727.SAMN02982917_3054"/>
<proteinExistence type="predicted"/>
<evidence type="ECO:0000256" key="1">
    <source>
        <dbReference type="SAM" id="MobiDB-lite"/>
    </source>
</evidence>
<dbReference type="Proteomes" id="UP000192936">
    <property type="component" value="Unassembled WGS sequence"/>
</dbReference>
<dbReference type="AlphaFoldDB" id="A0A1X7FP29"/>
<organism evidence="2 3">
    <name type="scientific">Azospirillum oryzae</name>
    <dbReference type="NCBI Taxonomy" id="286727"/>
    <lineage>
        <taxon>Bacteria</taxon>
        <taxon>Pseudomonadati</taxon>
        <taxon>Pseudomonadota</taxon>
        <taxon>Alphaproteobacteria</taxon>
        <taxon>Rhodospirillales</taxon>
        <taxon>Azospirillaceae</taxon>
        <taxon>Azospirillum</taxon>
    </lineage>
</organism>
<protein>
    <submittedName>
        <fullName evidence="2">Molecular chaperone GrpE</fullName>
    </submittedName>
</protein>
<dbReference type="OrthoDB" id="3207947at2"/>
<gene>
    <name evidence="2" type="ORF">SAMN02982917_3054</name>
</gene>
<dbReference type="EMBL" id="FXAK01000006">
    <property type="protein sequence ID" value="SMF55235.1"/>
    <property type="molecule type" value="Genomic_DNA"/>
</dbReference>
<evidence type="ECO:0000313" key="3">
    <source>
        <dbReference type="Proteomes" id="UP000192936"/>
    </source>
</evidence>
<reference evidence="2 3" key="1">
    <citation type="submission" date="2017-04" db="EMBL/GenBank/DDBJ databases">
        <authorList>
            <person name="Afonso C.L."/>
            <person name="Miller P.J."/>
            <person name="Scott M.A."/>
            <person name="Spackman E."/>
            <person name="Goraichik I."/>
            <person name="Dimitrov K.M."/>
            <person name="Suarez D.L."/>
            <person name="Swayne D.E."/>
        </authorList>
    </citation>
    <scope>NUCLEOTIDE SEQUENCE [LARGE SCALE GENOMIC DNA]</scope>
    <source>
        <strain evidence="2 3">A2P</strain>
    </source>
</reference>
<evidence type="ECO:0000313" key="2">
    <source>
        <dbReference type="EMBL" id="SMF55235.1"/>
    </source>
</evidence>
<name>A0A1X7FP29_9PROT</name>
<dbReference type="RefSeq" id="WP_143266661.1">
    <property type="nucleotide sequence ID" value="NZ_FXAK01000006.1"/>
</dbReference>
<dbReference type="InterPro" id="IPR009012">
    <property type="entry name" value="GrpE_head"/>
</dbReference>
<feature type="region of interest" description="Disordered" evidence="1">
    <location>
        <begin position="1"/>
        <end position="63"/>
    </location>
</feature>
<dbReference type="GO" id="GO:0006457">
    <property type="term" value="P:protein folding"/>
    <property type="evidence" value="ECO:0007669"/>
    <property type="project" value="InterPro"/>
</dbReference>
<feature type="compositionally biased region" description="Polar residues" evidence="1">
    <location>
        <begin position="1"/>
        <end position="12"/>
    </location>
</feature>